<dbReference type="GO" id="GO:1903457">
    <property type="term" value="P:lactate catabolic process"/>
    <property type="evidence" value="ECO:0007669"/>
    <property type="project" value="TreeGrafter"/>
</dbReference>
<dbReference type="PANTHER" id="PTHR11748:SF111">
    <property type="entry name" value="D-LACTATE DEHYDROGENASE, MITOCHONDRIAL-RELATED"/>
    <property type="match status" value="1"/>
</dbReference>
<dbReference type="PROSITE" id="PS51387">
    <property type="entry name" value="FAD_PCMH"/>
    <property type="match status" value="1"/>
</dbReference>
<proteinExistence type="predicted"/>
<sequence>MIVRDGKEMLIKVKLPEVHPPVKTAERLRIRMNDDHVLIIQDRSRTVADFYLPMEVDYEKASVELIVTERTLQIIAPFYCTADIQDYSCGCFMWYSAVSNCFIAVNSLDPAMLATRLIARHLSSYINKEQPDELLKLQEAASLVPRFEKILGSEFVKTTATARQQHGHDESHHEESQPDVVVMPHSREQVSDILKLCNESRVPVIPFGAGSGLEGGVNAVAVSIFIYL</sequence>
<evidence type="ECO:0000256" key="1">
    <source>
        <dbReference type="SAM" id="MobiDB-lite"/>
    </source>
</evidence>
<dbReference type="InterPro" id="IPR016167">
    <property type="entry name" value="FAD-bd_PCMH_sub1"/>
</dbReference>
<dbReference type="GO" id="GO:0008720">
    <property type="term" value="F:D-lactate dehydrogenase (NAD+) activity"/>
    <property type="evidence" value="ECO:0007669"/>
    <property type="project" value="TreeGrafter"/>
</dbReference>
<dbReference type="GO" id="GO:0005739">
    <property type="term" value="C:mitochondrion"/>
    <property type="evidence" value="ECO:0007669"/>
    <property type="project" value="TreeGrafter"/>
</dbReference>
<dbReference type="AlphaFoldDB" id="A0A3P6NTB3"/>
<accession>A0A3P6NTB3</accession>
<dbReference type="GO" id="GO:0004458">
    <property type="term" value="F:D-lactate dehydrogenase (cytochrome) activity"/>
    <property type="evidence" value="ECO:0007669"/>
    <property type="project" value="TreeGrafter"/>
</dbReference>
<dbReference type="PANTHER" id="PTHR11748">
    <property type="entry name" value="D-LACTATE DEHYDROGENASE"/>
    <property type="match status" value="1"/>
</dbReference>
<dbReference type="Proteomes" id="UP000267096">
    <property type="component" value="Unassembled WGS sequence"/>
</dbReference>
<evidence type="ECO:0000313" key="3">
    <source>
        <dbReference type="EMBL" id="VDK18666.1"/>
    </source>
</evidence>
<feature type="region of interest" description="Disordered" evidence="1">
    <location>
        <begin position="161"/>
        <end position="182"/>
    </location>
</feature>
<dbReference type="SUPFAM" id="SSF56176">
    <property type="entry name" value="FAD-binding/transporter-associated domain-like"/>
    <property type="match status" value="1"/>
</dbReference>
<protein>
    <recommendedName>
        <fullName evidence="2">FAD-binding PCMH-type domain-containing protein</fullName>
    </recommendedName>
</protein>
<reference evidence="3 4" key="1">
    <citation type="submission" date="2018-11" db="EMBL/GenBank/DDBJ databases">
        <authorList>
            <consortium name="Pathogen Informatics"/>
        </authorList>
    </citation>
    <scope>NUCLEOTIDE SEQUENCE [LARGE SCALE GENOMIC DNA]</scope>
</reference>
<evidence type="ECO:0000259" key="2">
    <source>
        <dbReference type="PROSITE" id="PS51387"/>
    </source>
</evidence>
<dbReference type="OrthoDB" id="5891281at2759"/>
<dbReference type="Pfam" id="PF01565">
    <property type="entry name" value="FAD_binding_4"/>
    <property type="match status" value="1"/>
</dbReference>
<gene>
    <name evidence="3" type="ORF">ASIM_LOCUS1346</name>
</gene>
<dbReference type="Gene3D" id="3.30.43.10">
    <property type="entry name" value="Uridine Diphospho-n-acetylenolpyruvylglucosamine Reductase, domain 2"/>
    <property type="match status" value="1"/>
</dbReference>
<dbReference type="InterPro" id="IPR036318">
    <property type="entry name" value="FAD-bd_PCMH-like_sf"/>
</dbReference>
<organism evidence="3 4">
    <name type="scientific">Anisakis simplex</name>
    <name type="common">Herring worm</name>
    <dbReference type="NCBI Taxonomy" id="6269"/>
    <lineage>
        <taxon>Eukaryota</taxon>
        <taxon>Metazoa</taxon>
        <taxon>Ecdysozoa</taxon>
        <taxon>Nematoda</taxon>
        <taxon>Chromadorea</taxon>
        <taxon>Rhabditida</taxon>
        <taxon>Spirurina</taxon>
        <taxon>Ascaridomorpha</taxon>
        <taxon>Ascaridoidea</taxon>
        <taxon>Anisakidae</taxon>
        <taxon>Anisakis</taxon>
        <taxon>Anisakis simplex complex</taxon>
    </lineage>
</organism>
<keyword evidence="4" id="KW-1185">Reference proteome</keyword>
<evidence type="ECO:0000313" key="4">
    <source>
        <dbReference type="Proteomes" id="UP000267096"/>
    </source>
</evidence>
<dbReference type="InterPro" id="IPR016166">
    <property type="entry name" value="FAD-bd_PCMH"/>
</dbReference>
<feature type="domain" description="FAD-binding PCMH-type" evidence="2">
    <location>
        <begin position="174"/>
        <end position="228"/>
    </location>
</feature>
<dbReference type="InterPro" id="IPR006094">
    <property type="entry name" value="Oxid_FAD_bind_N"/>
</dbReference>
<name>A0A3P6NTB3_ANISI</name>
<dbReference type="GO" id="GO:0071949">
    <property type="term" value="F:FAD binding"/>
    <property type="evidence" value="ECO:0007669"/>
    <property type="project" value="InterPro"/>
</dbReference>
<dbReference type="EMBL" id="UYRR01001374">
    <property type="protein sequence ID" value="VDK18666.1"/>
    <property type="molecule type" value="Genomic_DNA"/>
</dbReference>
<feature type="compositionally biased region" description="Basic and acidic residues" evidence="1">
    <location>
        <begin position="166"/>
        <end position="176"/>
    </location>
</feature>